<dbReference type="GO" id="GO:0006950">
    <property type="term" value="P:response to stress"/>
    <property type="evidence" value="ECO:0007669"/>
    <property type="project" value="TreeGrafter"/>
</dbReference>
<feature type="domain" description="HTH marR-type" evidence="1">
    <location>
        <begin position="30"/>
        <end position="144"/>
    </location>
</feature>
<dbReference type="SUPFAM" id="SSF46785">
    <property type="entry name" value="Winged helix' DNA-binding domain"/>
    <property type="match status" value="1"/>
</dbReference>
<dbReference type="Gene3D" id="1.10.10.10">
    <property type="entry name" value="Winged helix-like DNA-binding domain superfamily/Winged helix DNA-binding domain"/>
    <property type="match status" value="1"/>
</dbReference>
<dbReference type="Proteomes" id="UP000530234">
    <property type="component" value="Unassembled WGS sequence"/>
</dbReference>
<dbReference type="PANTHER" id="PTHR33164:SF99">
    <property type="entry name" value="MARR FAMILY REGULATORY PROTEIN"/>
    <property type="match status" value="1"/>
</dbReference>
<accession>A0A7W3T6F9</accession>
<dbReference type="GO" id="GO:0003700">
    <property type="term" value="F:DNA-binding transcription factor activity"/>
    <property type="evidence" value="ECO:0007669"/>
    <property type="project" value="InterPro"/>
</dbReference>
<evidence type="ECO:0000313" key="3">
    <source>
        <dbReference type="Proteomes" id="UP000530234"/>
    </source>
</evidence>
<keyword evidence="3" id="KW-1185">Reference proteome</keyword>
<dbReference type="AlphaFoldDB" id="A0A7W3T6F9"/>
<comment type="caution">
    <text evidence="2">The sequence shown here is derived from an EMBL/GenBank/DDBJ whole genome shotgun (WGS) entry which is preliminary data.</text>
</comment>
<name>A0A7W3T6F9_9ACTN</name>
<evidence type="ECO:0000259" key="1">
    <source>
        <dbReference type="SMART" id="SM00347"/>
    </source>
</evidence>
<dbReference type="InterPro" id="IPR039422">
    <property type="entry name" value="MarR/SlyA-like"/>
</dbReference>
<proteinExistence type="predicted"/>
<gene>
    <name evidence="2" type="ORF">FOE67_19450</name>
</gene>
<dbReference type="InterPro" id="IPR036388">
    <property type="entry name" value="WH-like_DNA-bd_sf"/>
</dbReference>
<dbReference type="InterPro" id="IPR055767">
    <property type="entry name" value="DUF7343"/>
</dbReference>
<dbReference type="InterPro" id="IPR000835">
    <property type="entry name" value="HTH_MarR-typ"/>
</dbReference>
<sequence length="146" mass="16290">MSTWEPGEATALWLLWKRVHDDVRARIIGDMTARTGVSEPELTVIVKVEEAGGTLRQSAIAARLGWDRTRLSHLLTRMEARGYVARQKVAGGVEVRLLPPAEAVVRASAPDLEKSARRHLVNRLGPGEAAALDRILRRLLQEEDRR</sequence>
<reference evidence="3" key="1">
    <citation type="submission" date="2019-10" db="EMBL/GenBank/DDBJ databases">
        <title>Streptomyces sp. nov., a novel actinobacterium isolated from alkaline environment.</title>
        <authorList>
            <person name="Golinska P."/>
        </authorList>
    </citation>
    <scope>NUCLEOTIDE SEQUENCE [LARGE SCALE GENOMIC DNA]</scope>
    <source>
        <strain evidence="3">DSM 42108</strain>
    </source>
</reference>
<dbReference type="RefSeq" id="WP_182666157.1">
    <property type="nucleotide sequence ID" value="NZ_VKHS01000570.1"/>
</dbReference>
<dbReference type="EMBL" id="VKHS01000570">
    <property type="protein sequence ID" value="MBB0231616.1"/>
    <property type="molecule type" value="Genomic_DNA"/>
</dbReference>
<dbReference type="Pfam" id="PF24034">
    <property type="entry name" value="DUF7343"/>
    <property type="match status" value="1"/>
</dbReference>
<dbReference type="SMART" id="SM00347">
    <property type="entry name" value="HTH_MARR"/>
    <property type="match status" value="1"/>
</dbReference>
<dbReference type="InterPro" id="IPR036390">
    <property type="entry name" value="WH_DNA-bd_sf"/>
</dbReference>
<evidence type="ECO:0000313" key="2">
    <source>
        <dbReference type="EMBL" id="MBB0231616.1"/>
    </source>
</evidence>
<dbReference type="PANTHER" id="PTHR33164">
    <property type="entry name" value="TRANSCRIPTIONAL REGULATOR, MARR FAMILY"/>
    <property type="match status" value="1"/>
</dbReference>
<organism evidence="2 3">
    <name type="scientific">Streptomyces calidiresistens</name>
    <dbReference type="NCBI Taxonomy" id="1485586"/>
    <lineage>
        <taxon>Bacteria</taxon>
        <taxon>Bacillati</taxon>
        <taxon>Actinomycetota</taxon>
        <taxon>Actinomycetes</taxon>
        <taxon>Kitasatosporales</taxon>
        <taxon>Streptomycetaceae</taxon>
        <taxon>Streptomyces</taxon>
    </lineage>
</organism>
<protein>
    <submittedName>
        <fullName evidence="2">MarR family transcriptional regulator</fullName>
    </submittedName>
</protein>